<dbReference type="Gene3D" id="3.40.920.10">
    <property type="entry name" value="Pyruvate-ferredoxin oxidoreductase, PFOR, domain III"/>
    <property type="match status" value="1"/>
</dbReference>
<accession>A0A645HDQ3</accession>
<sequence length="143" mass="14804">MRGGTANCAVILSAEPIGSPIVEQPDVLIAMNLPSFEAYQHRVASGGRIILDSTLIGESPARSDIVYDALPATGMAAGQGLEGLANMILFGRFLKTCLPFGDQAILPALEQVVPAQKKHPIEANLTAIALGGAAVAGEKKPTE</sequence>
<dbReference type="InterPro" id="IPR052554">
    <property type="entry name" value="2-oxoglutarate_synth_KorC"/>
</dbReference>
<dbReference type="PANTHER" id="PTHR42730">
    <property type="entry name" value="2-OXOGLUTARATE SYNTHASE SUBUNIT KORC"/>
    <property type="match status" value="1"/>
</dbReference>
<evidence type="ECO:0000256" key="1">
    <source>
        <dbReference type="ARBA" id="ARBA00023002"/>
    </source>
</evidence>
<protein>
    <recommendedName>
        <fullName evidence="2">Pyruvate/ketoisovalerate oxidoreductase catalytic domain-containing protein</fullName>
    </recommendedName>
</protein>
<proteinExistence type="predicted"/>
<dbReference type="InterPro" id="IPR019752">
    <property type="entry name" value="Pyrv/ketoisovalerate_OxRed_cat"/>
</dbReference>
<dbReference type="PANTHER" id="PTHR42730:SF1">
    <property type="entry name" value="2-OXOGLUTARATE SYNTHASE SUBUNIT KORC"/>
    <property type="match status" value="1"/>
</dbReference>
<evidence type="ECO:0000313" key="3">
    <source>
        <dbReference type="EMBL" id="MPN37168.1"/>
    </source>
</evidence>
<comment type="caution">
    <text evidence="3">The sequence shown here is derived from an EMBL/GenBank/DDBJ whole genome shotgun (WGS) entry which is preliminary data.</text>
</comment>
<dbReference type="AlphaFoldDB" id="A0A645HDQ3"/>
<dbReference type="SUPFAM" id="SSF53323">
    <property type="entry name" value="Pyruvate-ferredoxin oxidoreductase, PFOR, domain III"/>
    <property type="match status" value="1"/>
</dbReference>
<feature type="domain" description="Pyruvate/ketoisovalerate oxidoreductase catalytic" evidence="2">
    <location>
        <begin position="2"/>
        <end position="131"/>
    </location>
</feature>
<dbReference type="InterPro" id="IPR002869">
    <property type="entry name" value="Pyrv_flavodox_OxRed_cen"/>
</dbReference>
<organism evidence="3">
    <name type="scientific">bioreactor metagenome</name>
    <dbReference type="NCBI Taxonomy" id="1076179"/>
    <lineage>
        <taxon>unclassified sequences</taxon>
        <taxon>metagenomes</taxon>
        <taxon>ecological metagenomes</taxon>
    </lineage>
</organism>
<keyword evidence="1" id="KW-0560">Oxidoreductase</keyword>
<name>A0A645HDQ3_9ZZZZ</name>
<dbReference type="GO" id="GO:0016903">
    <property type="term" value="F:oxidoreductase activity, acting on the aldehyde or oxo group of donors"/>
    <property type="evidence" value="ECO:0007669"/>
    <property type="project" value="InterPro"/>
</dbReference>
<evidence type="ECO:0000259" key="2">
    <source>
        <dbReference type="Pfam" id="PF01558"/>
    </source>
</evidence>
<reference evidence="3" key="1">
    <citation type="submission" date="2019-08" db="EMBL/GenBank/DDBJ databases">
        <authorList>
            <person name="Kucharzyk K."/>
            <person name="Murdoch R.W."/>
            <person name="Higgins S."/>
            <person name="Loffler F."/>
        </authorList>
    </citation>
    <scope>NUCLEOTIDE SEQUENCE</scope>
</reference>
<dbReference type="Pfam" id="PF01558">
    <property type="entry name" value="POR"/>
    <property type="match status" value="1"/>
</dbReference>
<gene>
    <name evidence="3" type="ORF">SDC9_184684</name>
</gene>
<dbReference type="EMBL" id="VSSQ01091669">
    <property type="protein sequence ID" value="MPN37168.1"/>
    <property type="molecule type" value="Genomic_DNA"/>
</dbReference>